<accession>A0A420YAK6</accession>
<evidence type="ECO:0000256" key="1">
    <source>
        <dbReference type="SAM" id="MobiDB-lite"/>
    </source>
</evidence>
<protein>
    <recommendedName>
        <fullName evidence="2">Aminoglycoside phosphotransferase domain-containing protein</fullName>
    </recommendedName>
</protein>
<feature type="compositionally biased region" description="Acidic residues" evidence="1">
    <location>
        <begin position="287"/>
        <end position="298"/>
    </location>
</feature>
<dbReference type="AlphaFoldDB" id="A0A420YAK6"/>
<dbReference type="OrthoDB" id="2906425at2759"/>
<evidence type="ECO:0000313" key="3">
    <source>
        <dbReference type="EMBL" id="RKU44770.1"/>
    </source>
</evidence>
<gene>
    <name evidence="3" type="ORF">DL546_006400</name>
</gene>
<feature type="region of interest" description="Disordered" evidence="1">
    <location>
        <begin position="241"/>
        <end position="298"/>
    </location>
</feature>
<evidence type="ECO:0000259" key="2">
    <source>
        <dbReference type="Pfam" id="PF01636"/>
    </source>
</evidence>
<dbReference type="Gene3D" id="3.90.1200.10">
    <property type="match status" value="1"/>
</dbReference>
<feature type="compositionally biased region" description="Basic and acidic residues" evidence="1">
    <location>
        <begin position="251"/>
        <end position="285"/>
    </location>
</feature>
<comment type="caution">
    <text evidence="3">The sequence shown here is derived from an EMBL/GenBank/DDBJ whole genome shotgun (WGS) entry which is preliminary data.</text>
</comment>
<dbReference type="PANTHER" id="PTHR21310">
    <property type="entry name" value="AMINOGLYCOSIDE PHOSPHOTRANSFERASE-RELATED-RELATED"/>
    <property type="match status" value="1"/>
</dbReference>
<keyword evidence="4" id="KW-1185">Reference proteome</keyword>
<evidence type="ECO:0000313" key="4">
    <source>
        <dbReference type="Proteomes" id="UP000275385"/>
    </source>
</evidence>
<dbReference type="PANTHER" id="PTHR21310:SF13">
    <property type="entry name" value="AMINOGLYCOSIDE PHOSPHOTRANSFERASE DOMAIN-CONTAINING PROTEIN"/>
    <property type="match status" value="1"/>
</dbReference>
<organism evidence="3 4">
    <name type="scientific">Coniochaeta pulveracea</name>
    <dbReference type="NCBI Taxonomy" id="177199"/>
    <lineage>
        <taxon>Eukaryota</taxon>
        <taxon>Fungi</taxon>
        <taxon>Dikarya</taxon>
        <taxon>Ascomycota</taxon>
        <taxon>Pezizomycotina</taxon>
        <taxon>Sordariomycetes</taxon>
        <taxon>Sordariomycetidae</taxon>
        <taxon>Coniochaetales</taxon>
        <taxon>Coniochaetaceae</taxon>
        <taxon>Coniochaeta</taxon>
    </lineage>
</organism>
<sequence length="498" mass="57496">MSHPGRDGCAWEDDDIWGPKPVWKREPSIKGIEDVCRHKLDLPCDALCTVSFLAQGAFAKVYAVEVHDGLPFPPSYIMRVILPVDPHHKTKAEVTTMRWVRDNTNVPVPEVIAFDDSNDNEIGFEWVLMERMPGRPLYYQWRKLSMAQKTALVERVIDFQEQLRTASTRHGFQTIGNLAPSPESVLTPGRIVDIAFFQADRLNYDVPRGPFATSYDWLSAMLEAQRQHYWETYNTITDKCDSQTYEDDSEKDGSDVVRAGKEEPRNDKEADHAAESAVSDEKGSAPEEPEGAEDDDDDDEYDAAMAWQRLCYTQKFIHLIPKFFGPAAHQNGEPTIVWHNDLHDRNILVNDQGEITAILDWECVSCRPFWTTTQYPDFLKGKPWLKDKPKREGYGAYEIEFAQYDDPDLDFEGVSRIYWENMMAYERTQLREVYTARMRQLHPNWDEMMEDSLPKVSFYNAALQVNHWTLQPSGTWLVAVVSGETPDFEEILWNPETY</sequence>
<proteinExistence type="predicted"/>
<dbReference type="Proteomes" id="UP000275385">
    <property type="component" value="Unassembled WGS sequence"/>
</dbReference>
<name>A0A420YAK6_9PEZI</name>
<dbReference type="EMBL" id="QVQW01000027">
    <property type="protein sequence ID" value="RKU44770.1"/>
    <property type="molecule type" value="Genomic_DNA"/>
</dbReference>
<dbReference type="InterPro" id="IPR011009">
    <property type="entry name" value="Kinase-like_dom_sf"/>
</dbReference>
<dbReference type="Gene3D" id="3.30.200.20">
    <property type="entry name" value="Phosphorylase Kinase, domain 1"/>
    <property type="match status" value="1"/>
</dbReference>
<dbReference type="InterPro" id="IPR002575">
    <property type="entry name" value="Aminoglycoside_PTrfase"/>
</dbReference>
<dbReference type="InterPro" id="IPR051678">
    <property type="entry name" value="AGP_Transferase"/>
</dbReference>
<dbReference type="STRING" id="177199.A0A420YAK6"/>
<reference evidence="3 4" key="1">
    <citation type="submission" date="2018-08" db="EMBL/GenBank/DDBJ databases">
        <title>Draft genome of the lignicolous fungus Coniochaeta pulveracea.</title>
        <authorList>
            <person name="Borstlap C.J."/>
            <person name="De Witt R.N."/>
            <person name="Botha A."/>
            <person name="Volschenk H."/>
        </authorList>
    </citation>
    <scope>NUCLEOTIDE SEQUENCE [LARGE SCALE GENOMIC DNA]</scope>
    <source>
        <strain evidence="3 4">CAB683</strain>
    </source>
</reference>
<dbReference type="Pfam" id="PF01636">
    <property type="entry name" value="APH"/>
    <property type="match status" value="1"/>
</dbReference>
<dbReference type="SUPFAM" id="SSF56112">
    <property type="entry name" value="Protein kinase-like (PK-like)"/>
    <property type="match status" value="2"/>
</dbReference>
<feature type="domain" description="Aminoglycoside phosphotransferase" evidence="2">
    <location>
        <begin position="50"/>
        <end position="369"/>
    </location>
</feature>